<reference evidence="3" key="1">
    <citation type="journal article" date="2014" name="Front. Microbiol.">
        <title>High frequency of phylogenetically diverse reductive dehalogenase-homologous genes in deep subseafloor sedimentary metagenomes.</title>
        <authorList>
            <person name="Kawai M."/>
            <person name="Futagami T."/>
            <person name="Toyoda A."/>
            <person name="Takaki Y."/>
            <person name="Nishi S."/>
            <person name="Hori S."/>
            <person name="Arai W."/>
            <person name="Tsubouchi T."/>
            <person name="Morono Y."/>
            <person name="Uchiyama I."/>
            <person name="Ito T."/>
            <person name="Fujiyama A."/>
            <person name="Inagaki F."/>
            <person name="Takami H."/>
        </authorList>
    </citation>
    <scope>NUCLEOTIDE SEQUENCE</scope>
    <source>
        <strain evidence="3">Expedition CK06-06</strain>
    </source>
</reference>
<evidence type="ECO:0000256" key="1">
    <source>
        <dbReference type="ARBA" id="ARBA00023004"/>
    </source>
</evidence>
<feature type="domain" description="Ferrous iron transporter FeoA-like" evidence="2">
    <location>
        <begin position="9"/>
        <end position="81"/>
    </location>
</feature>
<gene>
    <name evidence="3" type="ORF">S06H3_19258</name>
</gene>
<dbReference type="InterPro" id="IPR008988">
    <property type="entry name" value="Transcriptional_repressor_C"/>
</dbReference>
<protein>
    <recommendedName>
        <fullName evidence="2">Ferrous iron transporter FeoA-like domain-containing protein</fullName>
    </recommendedName>
</protein>
<keyword evidence="1" id="KW-0408">Iron</keyword>
<dbReference type="SUPFAM" id="SSF50037">
    <property type="entry name" value="C-terminal domain of transcriptional repressors"/>
    <property type="match status" value="1"/>
</dbReference>
<dbReference type="InterPro" id="IPR053184">
    <property type="entry name" value="FeoA-like"/>
</dbReference>
<dbReference type="Gene3D" id="2.30.30.90">
    <property type="match status" value="1"/>
</dbReference>
<dbReference type="EMBL" id="BARV01009841">
    <property type="protein sequence ID" value="GAI04653.1"/>
    <property type="molecule type" value="Genomic_DNA"/>
</dbReference>
<accession>X1KDB2</accession>
<comment type="caution">
    <text evidence="3">The sequence shown here is derived from an EMBL/GenBank/DDBJ whole genome shotgun (WGS) entry which is preliminary data.</text>
</comment>
<dbReference type="InterPro" id="IPR038157">
    <property type="entry name" value="FeoA_core_dom"/>
</dbReference>
<dbReference type="Pfam" id="PF04023">
    <property type="entry name" value="FeoA"/>
    <property type="match status" value="1"/>
</dbReference>
<proteinExistence type="predicted"/>
<dbReference type="AlphaFoldDB" id="X1KDB2"/>
<dbReference type="PANTHER" id="PTHR43151">
    <property type="entry name" value="FEOA FAMILY PROTEIN"/>
    <property type="match status" value="1"/>
</dbReference>
<dbReference type="GO" id="GO:0046914">
    <property type="term" value="F:transition metal ion binding"/>
    <property type="evidence" value="ECO:0007669"/>
    <property type="project" value="InterPro"/>
</dbReference>
<evidence type="ECO:0000313" key="3">
    <source>
        <dbReference type="EMBL" id="GAI04653.1"/>
    </source>
</evidence>
<dbReference type="InterPro" id="IPR007167">
    <property type="entry name" value="Fe-transptr_FeoA-like"/>
</dbReference>
<organism evidence="3">
    <name type="scientific">marine sediment metagenome</name>
    <dbReference type="NCBI Taxonomy" id="412755"/>
    <lineage>
        <taxon>unclassified sequences</taxon>
        <taxon>metagenomes</taxon>
        <taxon>ecological metagenomes</taxon>
    </lineage>
</organism>
<sequence>MAMHQGGQLTLRQMEIGQTGTVIGILGGRGFMRRLEALGIRPGKKVTKISSTLFRGPVTLRVDNAQVAVGFGMANRIVVAVG</sequence>
<dbReference type="SMART" id="SM00899">
    <property type="entry name" value="FeoA"/>
    <property type="match status" value="1"/>
</dbReference>
<dbReference type="PANTHER" id="PTHR43151:SF1">
    <property type="entry name" value="SSR2333 PROTEIN"/>
    <property type="match status" value="1"/>
</dbReference>
<evidence type="ECO:0000259" key="2">
    <source>
        <dbReference type="SMART" id="SM00899"/>
    </source>
</evidence>
<name>X1KDB2_9ZZZZ</name>